<accession>A0A699HQ39</accession>
<protein>
    <submittedName>
        <fullName evidence="2">Uncharacterized protein</fullName>
    </submittedName>
</protein>
<feature type="region of interest" description="Disordered" evidence="1">
    <location>
        <begin position="341"/>
        <end position="360"/>
    </location>
</feature>
<feature type="region of interest" description="Disordered" evidence="1">
    <location>
        <begin position="288"/>
        <end position="335"/>
    </location>
</feature>
<organism evidence="2">
    <name type="scientific">Tanacetum cinerariifolium</name>
    <name type="common">Dalmatian daisy</name>
    <name type="synonym">Chrysanthemum cinerariifolium</name>
    <dbReference type="NCBI Taxonomy" id="118510"/>
    <lineage>
        <taxon>Eukaryota</taxon>
        <taxon>Viridiplantae</taxon>
        <taxon>Streptophyta</taxon>
        <taxon>Embryophyta</taxon>
        <taxon>Tracheophyta</taxon>
        <taxon>Spermatophyta</taxon>
        <taxon>Magnoliopsida</taxon>
        <taxon>eudicotyledons</taxon>
        <taxon>Gunneridae</taxon>
        <taxon>Pentapetalae</taxon>
        <taxon>asterids</taxon>
        <taxon>campanulids</taxon>
        <taxon>Asterales</taxon>
        <taxon>Asteraceae</taxon>
        <taxon>Asteroideae</taxon>
        <taxon>Anthemideae</taxon>
        <taxon>Anthemidinae</taxon>
        <taxon>Tanacetum</taxon>
    </lineage>
</organism>
<dbReference type="AlphaFoldDB" id="A0A699HQ39"/>
<name>A0A699HQ39_TANCI</name>
<evidence type="ECO:0000256" key="1">
    <source>
        <dbReference type="SAM" id="MobiDB-lite"/>
    </source>
</evidence>
<feature type="compositionally biased region" description="Gly residues" evidence="1">
    <location>
        <begin position="305"/>
        <end position="323"/>
    </location>
</feature>
<gene>
    <name evidence="2" type="ORF">Tci_397884</name>
</gene>
<feature type="compositionally biased region" description="Basic and acidic residues" evidence="1">
    <location>
        <begin position="351"/>
        <end position="360"/>
    </location>
</feature>
<evidence type="ECO:0000313" key="2">
    <source>
        <dbReference type="EMBL" id="GEY25910.1"/>
    </source>
</evidence>
<sequence length="360" mass="40031">MHHQTPPLLIHLHHQDLFIHHFLGLYDVARPIFVGGLPLLFTMYPPTTSESSAGDSSSESYVGPSRKRCRSPAATVTLSIHATRALVSSRADLLPTHKRADAIAIEVAVERDVEVGVDVGIGMEVDVRINVEEKVEYEVKSSDRGTIKVGVDVVTGIDIPDGMLIPDAVERLEQAEEELEVRSLIAGGDRASLLEQVSSLERSNARLRGTMMKDRARADRFQRHMSFIKSELRQIHRFRYYGRMRFRILETFSEVFGFSFMMLCVNFRLVVELVALATYEASRTANVLEAKSQSQNNSDDDNENGGNGNGRNGNGKNRNGGNGNPNENDRVLGLFLESVHTKTSENVNHATSREQKELSG</sequence>
<feature type="region of interest" description="Disordered" evidence="1">
    <location>
        <begin position="48"/>
        <end position="67"/>
    </location>
</feature>
<comment type="caution">
    <text evidence="2">The sequence shown here is derived from an EMBL/GenBank/DDBJ whole genome shotgun (WGS) entry which is preliminary data.</text>
</comment>
<proteinExistence type="predicted"/>
<reference evidence="2" key="1">
    <citation type="journal article" date="2019" name="Sci. Rep.">
        <title>Draft genome of Tanacetum cinerariifolium, the natural source of mosquito coil.</title>
        <authorList>
            <person name="Yamashiro T."/>
            <person name="Shiraishi A."/>
            <person name="Satake H."/>
            <person name="Nakayama K."/>
        </authorList>
    </citation>
    <scope>NUCLEOTIDE SEQUENCE</scope>
</reference>
<dbReference type="EMBL" id="BKCJ010163998">
    <property type="protein sequence ID" value="GEY25910.1"/>
    <property type="molecule type" value="Genomic_DNA"/>
</dbReference>
<feature type="compositionally biased region" description="Low complexity" evidence="1">
    <location>
        <begin position="49"/>
        <end position="60"/>
    </location>
</feature>